<evidence type="ECO:0000313" key="3">
    <source>
        <dbReference type="Proteomes" id="UP000251960"/>
    </source>
</evidence>
<dbReference type="Pfam" id="PF08550">
    <property type="entry name" value="GATA_AreA"/>
    <property type="match status" value="1"/>
</dbReference>
<dbReference type="Proteomes" id="UP000251960">
    <property type="component" value="Chromosome 6"/>
</dbReference>
<sequence length="66" mass="8413">MRSPQEKNTRLENMTWRIWNLARKKKEVHFREHQDMFRKMFQWRVRRAVVLLDKLAKYRTHYTANH</sequence>
<feature type="domain" description="Nitrogen regulatory protein areA GATA-like" evidence="1">
    <location>
        <begin position="8"/>
        <end position="20"/>
    </location>
</feature>
<dbReference type="AlphaFoldDB" id="A0A3L6E840"/>
<accession>A0A3L6E840</accession>
<evidence type="ECO:0000313" key="2">
    <source>
        <dbReference type="EMBL" id="PWZ16187.1"/>
    </source>
</evidence>
<evidence type="ECO:0000259" key="1">
    <source>
        <dbReference type="Pfam" id="PF08550"/>
    </source>
</evidence>
<organism evidence="2 3">
    <name type="scientific">Zea mays</name>
    <name type="common">Maize</name>
    <dbReference type="NCBI Taxonomy" id="4577"/>
    <lineage>
        <taxon>Eukaryota</taxon>
        <taxon>Viridiplantae</taxon>
        <taxon>Streptophyta</taxon>
        <taxon>Embryophyta</taxon>
        <taxon>Tracheophyta</taxon>
        <taxon>Spermatophyta</taxon>
        <taxon>Magnoliopsida</taxon>
        <taxon>Liliopsida</taxon>
        <taxon>Poales</taxon>
        <taxon>Poaceae</taxon>
        <taxon>PACMAD clade</taxon>
        <taxon>Panicoideae</taxon>
        <taxon>Andropogonodae</taxon>
        <taxon>Andropogoneae</taxon>
        <taxon>Tripsacinae</taxon>
        <taxon>Zea</taxon>
    </lineage>
</organism>
<dbReference type="InterPro" id="IPR013860">
    <property type="entry name" value="AreA_GATA"/>
</dbReference>
<gene>
    <name evidence="2" type="primary">SPS4_1</name>
    <name evidence="2" type="ORF">Zm00014a_031069</name>
</gene>
<dbReference type="EMBL" id="NCVQ01000007">
    <property type="protein sequence ID" value="PWZ16187.1"/>
    <property type="molecule type" value="Genomic_DNA"/>
</dbReference>
<proteinExistence type="predicted"/>
<comment type="caution">
    <text evidence="2">The sequence shown here is derived from an EMBL/GenBank/DDBJ whole genome shotgun (WGS) entry which is preliminary data.</text>
</comment>
<reference evidence="2 3" key="1">
    <citation type="journal article" date="2018" name="Nat. Genet.">
        <title>Extensive intraspecific gene order and gene structural variations between Mo17 and other maize genomes.</title>
        <authorList>
            <person name="Sun S."/>
            <person name="Zhou Y."/>
            <person name="Chen J."/>
            <person name="Shi J."/>
            <person name="Zhao H."/>
            <person name="Zhao H."/>
            <person name="Song W."/>
            <person name="Zhang M."/>
            <person name="Cui Y."/>
            <person name="Dong X."/>
            <person name="Liu H."/>
            <person name="Ma X."/>
            <person name="Jiao Y."/>
            <person name="Wang B."/>
            <person name="Wei X."/>
            <person name="Stein J.C."/>
            <person name="Glaubitz J.C."/>
            <person name="Lu F."/>
            <person name="Yu G."/>
            <person name="Liang C."/>
            <person name="Fengler K."/>
            <person name="Li B."/>
            <person name="Rafalski A."/>
            <person name="Schnable P.S."/>
            <person name="Ware D.H."/>
            <person name="Buckler E.S."/>
            <person name="Lai J."/>
        </authorList>
    </citation>
    <scope>NUCLEOTIDE SEQUENCE [LARGE SCALE GENOMIC DNA]</scope>
    <source>
        <strain evidence="3">cv. Missouri 17</strain>
        <tissue evidence="2">Seedling</tissue>
    </source>
</reference>
<protein>
    <submittedName>
        <fullName evidence="2">Putative sucrose-phosphate synthase 4</fullName>
    </submittedName>
</protein>
<name>A0A3L6E840_MAIZE</name>